<comment type="caution">
    <text evidence="2">The sequence shown here is derived from an EMBL/GenBank/DDBJ whole genome shotgun (WGS) entry which is preliminary data.</text>
</comment>
<accession>A0AA36H5N6</accession>
<keyword evidence="3" id="KW-1185">Reference proteome</keyword>
<dbReference type="EMBL" id="CATQJL010000305">
    <property type="protein sequence ID" value="CAJ0604509.1"/>
    <property type="molecule type" value="Genomic_DNA"/>
</dbReference>
<dbReference type="GO" id="GO:0017148">
    <property type="term" value="P:negative regulation of translation"/>
    <property type="evidence" value="ECO:0007669"/>
    <property type="project" value="TreeGrafter"/>
</dbReference>
<dbReference type="GO" id="GO:0090071">
    <property type="term" value="P:negative regulation of ribosome biogenesis"/>
    <property type="evidence" value="ECO:0007669"/>
    <property type="project" value="TreeGrafter"/>
</dbReference>
<dbReference type="PANTHER" id="PTHR21043">
    <property type="entry name" value="IOJAP SUPERFAMILY ORTHOLOG"/>
    <property type="match status" value="1"/>
</dbReference>
<dbReference type="PANTHER" id="PTHR21043:SF0">
    <property type="entry name" value="MITOCHONDRIAL ASSEMBLY OF RIBOSOMAL LARGE SUBUNIT PROTEIN 1"/>
    <property type="match status" value="1"/>
</dbReference>
<gene>
    <name evidence="2" type="ORF">CYNAS_LOCUS16492</name>
</gene>
<organism evidence="2 3">
    <name type="scientific">Cylicocyclus nassatus</name>
    <name type="common">Nematode worm</name>
    <dbReference type="NCBI Taxonomy" id="53992"/>
    <lineage>
        <taxon>Eukaryota</taxon>
        <taxon>Metazoa</taxon>
        <taxon>Ecdysozoa</taxon>
        <taxon>Nematoda</taxon>
        <taxon>Chromadorea</taxon>
        <taxon>Rhabditida</taxon>
        <taxon>Rhabditina</taxon>
        <taxon>Rhabditomorpha</taxon>
        <taxon>Strongyloidea</taxon>
        <taxon>Strongylidae</taxon>
        <taxon>Cylicocyclus</taxon>
    </lineage>
</organism>
<sequence>MDSMRSMSLKLSRLTPNIARLLNRGYVTSQSMPILSRYSVSAQLALGIPHLVSRPYSVAESDKLEKSKFKQSQDYFSQYIEEYYEDDQENEQRPIPEKTRDEPFVDSLDGLVTVLRQERAQNIVVLALGHDGPGVVDTVVICSPFNAKHGAAIADMLRKAGKMTELQTRKCSVRRNFGWFQIELGNMQVHVLDEESRQRYNLECLWGLDEFVLDEIDDFPLYPPSQVV</sequence>
<evidence type="ECO:0000313" key="2">
    <source>
        <dbReference type="EMBL" id="CAJ0604509.1"/>
    </source>
</evidence>
<dbReference type="NCBIfam" id="TIGR00090">
    <property type="entry name" value="rsfS_iojap_ybeB"/>
    <property type="match status" value="1"/>
</dbReference>
<name>A0AA36H5N6_CYLNA</name>
<dbReference type="AlphaFoldDB" id="A0AA36H5N6"/>
<comment type="similarity">
    <text evidence="1">Belongs to the Iojap/RsfS family.</text>
</comment>
<dbReference type="SUPFAM" id="SSF81301">
    <property type="entry name" value="Nucleotidyltransferase"/>
    <property type="match status" value="1"/>
</dbReference>
<dbReference type="InterPro" id="IPR004394">
    <property type="entry name" value="Iojap/RsfS/C7orf30"/>
</dbReference>
<dbReference type="Proteomes" id="UP001176961">
    <property type="component" value="Unassembled WGS sequence"/>
</dbReference>
<dbReference type="GO" id="GO:0005739">
    <property type="term" value="C:mitochondrion"/>
    <property type="evidence" value="ECO:0007669"/>
    <property type="project" value="TreeGrafter"/>
</dbReference>
<evidence type="ECO:0000313" key="3">
    <source>
        <dbReference type="Proteomes" id="UP001176961"/>
    </source>
</evidence>
<dbReference type="Pfam" id="PF02410">
    <property type="entry name" value="RsfS"/>
    <property type="match status" value="1"/>
</dbReference>
<dbReference type="GO" id="GO:0043023">
    <property type="term" value="F:ribosomal large subunit binding"/>
    <property type="evidence" value="ECO:0007669"/>
    <property type="project" value="TreeGrafter"/>
</dbReference>
<protein>
    <recommendedName>
        <fullName evidence="4">Mitochondrial assembly of ribosomal large subunit protein 1</fullName>
    </recommendedName>
</protein>
<reference evidence="2" key="1">
    <citation type="submission" date="2023-07" db="EMBL/GenBank/DDBJ databases">
        <authorList>
            <consortium name="CYATHOMIX"/>
        </authorList>
    </citation>
    <scope>NUCLEOTIDE SEQUENCE</scope>
    <source>
        <strain evidence="2">N/A</strain>
    </source>
</reference>
<dbReference type="InterPro" id="IPR043519">
    <property type="entry name" value="NT_sf"/>
</dbReference>
<evidence type="ECO:0000256" key="1">
    <source>
        <dbReference type="ARBA" id="ARBA00010574"/>
    </source>
</evidence>
<evidence type="ECO:0008006" key="4">
    <source>
        <dbReference type="Google" id="ProtNLM"/>
    </source>
</evidence>
<dbReference type="Gene3D" id="3.30.460.10">
    <property type="entry name" value="Beta Polymerase, domain 2"/>
    <property type="match status" value="1"/>
</dbReference>
<proteinExistence type="inferred from homology"/>